<dbReference type="PANTHER" id="PTHR37549">
    <property type="entry name" value="LIPOPROTEIN LPRI"/>
    <property type="match status" value="1"/>
</dbReference>
<sequence>MKAAALVLITALLPLPLFAASFSCKQATAPDEKAICANRVLNDKDVEMTTKFRFLTGLFAMGTRGNMQDQQRQWLANRQRCGSDVSCLKASYDRRIAELDKVYNAIDRPL</sequence>
<dbReference type="Proteomes" id="UP000505325">
    <property type="component" value="Chromosome"/>
</dbReference>
<gene>
    <name evidence="2" type="ORF">PMPD1_1859</name>
</gene>
<evidence type="ECO:0000313" key="3">
    <source>
        <dbReference type="Proteomes" id="UP000505325"/>
    </source>
</evidence>
<keyword evidence="1" id="KW-0732">Signal</keyword>
<name>A0A6M8UAS2_9GAMM</name>
<keyword evidence="3" id="KW-1185">Reference proteome</keyword>
<proteinExistence type="predicted"/>
<organism evidence="2 3">
    <name type="scientific">Paramixta manurensis</name>
    <dbReference type="NCBI Taxonomy" id="2740817"/>
    <lineage>
        <taxon>Bacteria</taxon>
        <taxon>Pseudomonadati</taxon>
        <taxon>Pseudomonadota</taxon>
        <taxon>Gammaproteobacteria</taxon>
        <taxon>Enterobacterales</taxon>
        <taxon>Erwiniaceae</taxon>
        <taxon>Paramixta</taxon>
    </lineage>
</organism>
<dbReference type="EMBL" id="CP054212">
    <property type="protein sequence ID" value="QKJ86809.1"/>
    <property type="molecule type" value="Genomic_DNA"/>
</dbReference>
<dbReference type="InterPro" id="IPR052755">
    <property type="entry name" value="Lysozyme_Inhibitor_LprI"/>
</dbReference>
<dbReference type="InterPro" id="IPR017160">
    <property type="entry name" value="UCP037256"/>
</dbReference>
<reference evidence="2 3" key="1">
    <citation type="submission" date="2020-06" db="EMBL/GenBank/DDBJ databases">
        <title>Genome sequence of Paramixta manurensis strain PD-1.</title>
        <authorList>
            <person name="Lee C.W."/>
            <person name="Kim J."/>
        </authorList>
    </citation>
    <scope>NUCLEOTIDE SEQUENCE [LARGE SCALE GENOMIC DNA]</scope>
    <source>
        <strain evidence="2 3">PD-1</strain>
    </source>
</reference>
<accession>A0A6M8UAS2</accession>
<evidence type="ECO:0008006" key="4">
    <source>
        <dbReference type="Google" id="ProtNLM"/>
    </source>
</evidence>
<feature type="chain" id="PRO_5027003810" description="DUF1311 domain-containing protein" evidence="1">
    <location>
        <begin position="20"/>
        <end position="110"/>
    </location>
</feature>
<dbReference type="AlphaFoldDB" id="A0A6M8UAS2"/>
<dbReference type="PANTHER" id="PTHR37549:SF1">
    <property type="entry name" value="LIPOPROTEIN LPRI"/>
    <property type="match status" value="1"/>
</dbReference>
<dbReference type="KEGG" id="pmak:PMPD1_1859"/>
<dbReference type="GO" id="GO:0005576">
    <property type="term" value="C:extracellular region"/>
    <property type="evidence" value="ECO:0007669"/>
    <property type="project" value="TreeGrafter"/>
</dbReference>
<protein>
    <recommendedName>
        <fullName evidence="4">DUF1311 domain-containing protein</fullName>
    </recommendedName>
</protein>
<dbReference type="PROSITE" id="PS51257">
    <property type="entry name" value="PROKAR_LIPOPROTEIN"/>
    <property type="match status" value="1"/>
</dbReference>
<feature type="signal peptide" evidence="1">
    <location>
        <begin position="1"/>
        <end position="19"/>
    </location>
</feature>
<dbReference type="PIRSF" id="PIRSF037256">
    <property type="entry name" value="UCP037256"/>
    <property type="match status" value="1"/>
</dbReference>
<dbReference type="RefSeq" id="WP_173633801.1">
    <property type="nucleotide sequence ID" value="NZ_CP054212.1"/>
</dbReference>
<evidence type="ECO:0000313" key="2">
    <source>
        <dbReference type="EMBL" id="QKJ86809.1"/>
    </source>
</evidence>
<evidence type="ECO:0000256" key="1">
    <source>
        <dbReference type="SAM" id="SignalP"/>
    </source>
</evidence>